<dbReference type="EnsemblMetazoa" id="CLYHEMT019689.1">
    <property type="protein sequence ID" value="CLYHEMP019689.1"/>
    <property type="gene ID" value="CLYHEMG019689"/>
</dbReference>
<evidence type="ECO:0000256" key="1">
    <source>
        <dbReference type="SAM" id="MobiDB-lite"/>
    </source>
</evidence>
<feature type="region of interest" description="Disordered" evidence="1">
    <location>
        <begin position="67"/>
        <end position="116"/>
    </location>
</feature>
<feature type="region of interest" description="Disordered" evidence="1">
    <location>
        <begin position="15"/>
        <end position="35"/>
    </location>
</feature>
<organism evidence="2 3">
    <name type="scientific">Clytia hemisphaerica</name>
    <dbReference type="NCBI Taxonomy" id="252671"/>
    <lineage>
        <taxon>Eukaryota</taxon>
        <taxon>Metazoa</taxon>
        <taxon>Cnidaria</taxon>
        <taxon>Hydrozoa</taxon>
        <taxon>Hydroidolina</taxon>
        <taxon>Leptothecata</taxon>
        <taxon>Obeliida</taxon>
        <taxon>Clytiidae</taxon>
        <taxon>Clytia</taxon>
    </lineage>
</organism>
<feature type="compositionally biased region" description="Polar residues" evidence="1">
    <location>
        <begin position="15"/>
        <end position="32"/>
    </location>
</feature>
<sequence>MNFNNWKTKPVVIKASSSENLHHSSPNTSTHQSIREIPYNDKEQLKRVLSSPAPQLNPARLRLPSLNLIGSSSTPNSPQASPLMQRASRLAPVGTQQNDTTNKEKHSANMFQIDGRKRSVSYSNFSNFYES</sequence>
<keyword evidence="3" id="KW-1185">Reference proteome</keyword>
<evidence type="ECO:0000313" key="3">
    <source>
        <dbReference type="Proteomes" id="UP000594262"/>
    </source>
</evidence>
<feature type="compositionally biased region" description="Polar residues" evidence="1">
    <location>
        <begin position="68"/>
        <end position="82"/>
    </location>
</feature>
<dbReference type="AlphaFoldDB" id="A0A7M5X9K3"/>
<dbReference type="Proteomes" id="UP000594262">
    <property type="component" value="Unplaced"/>
</dbReference>
<reference evidence="2" key="1">
    <citation type="submission" date="2021-01" db="UniProtKB">
        <authorList>
            <consortium name="EnsemblMetazoa"/>
        </authorList>
    </citation>
    <scope>IDENTIFICATION</scope>
</reference>
<evidence type="ECO:0000313" key="2">
    <source>
        <dbReference type="EnsemblMetazoa" id="CLYHEMP019689.1"/>
    </source>
</evidence>
<name>A0A7M5X9K3_9CNID</name>
<accession>A0A7M5X9K3</accession>
<proteinExistence type="predicted"/>
<protein>
    <submittedName>
        <fullName evidence="2">Uncharacterized protein</fullName>
    </submittedName>
</protein>